<name>A0A830EUK3_9EURY</name>
<dbReference type="OrthoDB" id="238167at2157"/>
<gene>
    <name evidence="3" type="ORF">GCM10009037_07180</name>
</gene>
<feature type="region of interest" description="Disordered" evidence="1">
    <location>
        <begin position="514"/>
        <end position="568"/>
    </location>
</feature>
<dbReference type="Proteomes" id="UP000628840">
    <property type="component" value="Unassembled WGS sequence"/>
</dbReference>
<feature type="compositionally biased region" description="Basic and acidic residues" evidence="1">
    <location>
        <begin position="514"/>
        <end position="535"/>
    </location>
</feature>
<reference evidence="3 4" key="1">
    <citation type="journal article" date="2019" name="Int. J. Syst. Evol. Microbiol.">
        <title>The Global Catalogue of Microorganisms (GCM) 10K type strain sequencing project: providing services to taxonomists for standard genome sequencing and annotation.</title>
        <authorList>
            <consortium name="The Broad Institute Genomics Platform"/>
            <consortium name="The Broad Institute Genome Sequencing Center for Infectious Disease"/>
            <person name="Wu L."/>
            <person name="Ma J."/>
        </authorList>
    </citation>
    <scope>NUCLEOTIDE SEQUENCE [LARGE SCALE GENOMIC DNA]</scope>
    <source>
        <strain evidence="3 4">JCM 19585</strain>
    </source>
</reference>
<proteinExistence type="predicted"/>
<evidence type="ECO:0000313" key="3">
    <source>
        <dbReference type="EMBL" id="GGL26116.1"/>
    </source>
</evidence>
<feature type="transmembrane region" description="Helical" evidence="2">
    <location>
        <begin position="237"/>
        <end position="258"/>
    </location>
</feature>
<feature type="transmembrane region" description="Helical" evidence="2">
    <location>
        <begin position="264"/>
        <end position="284"/>
    </location>
</feature>
<keyword evidence="2" id="KW-0472">Membrane</keyword>
<evidence type="ECO:0000313" key="4">
    <source>
        <dbReference type="Proteomes" id="UP000628840"/>
    </source>
</evidence>
<feature type="transmembrane region" description="Helical" evidence="2">
    <location>
        <begin position="199"/>
        <end position="217"/>
    </location>
</feature>
<dbReference type="RefSeq" id="WP_188878999.1">
    <property type="nucleotide sequence ID" value="NZ_BMPF01000001.1"/>
</dbReference>
<keyword evidence="4" id="KW-1185">Reference proteome</keyword>
<evidence type="ECO:0000256" key="2">
    <source>
        <dbReference type="SAM" id="Phobius"/>
    </source>
</evidence>
<protein>
    <submittedName>
        <fullName evidence="3">Uncharacterized protein</fullName>
    </submittedName>
</protein>
<sequence>MRRTLAVLAVVALLVTTVGGVAMAQETSSNDSQYTIEELKEDGQHYSQPSMRIVPSENRLYWLEHRPVNQPWKDVTKASSGKMLDGQLQTDTLYLRTYTATSEPRSVDVTLVFWEQGTRSVSRGNATTTEAVAENVSVVHRTVTLEPGKSLGEIALPQHDESTRVTMWLDSAPETARWTFSHRSVAFTQPIDADTWSDFLILAAGFVILPALAFGWVGGRKVKTAIEKAGEPPGHGFGYYALVATIATALIMFGAYYYAAEVIVTLPVVLGLYVAVVYVGYMLATHSGRSETKLFWQPHIESVEAFTKTKLPAIGAGNSDKQLSFSEDMPFGKMQSFRVLDEGQDGLSIVRNGWFAFLARLKGGRARIENADELKTRFSLTESPWGEVFIVDPEATTLIEYEPPGLELKTPEVESWKDLVWPAALLGAGGVIAWQAAQQYGPTAWAVLLVAVPVLAWKFAVTGTDTHVHVEPAPAALRPVLASMLVLHLGYQDASKLREAEQFAWSALAGQEKEKMSWERDRDETFVERTFRDESTDADGSDGEKSESEAPREDDEDLIDRVGASSDD</sequence>
<dbReference type="EMBL" id="BMPF01000001">
    <property type="protein sequence ID" value="GGL26116.1"/>
    <property type="molecule type" value="Genomic_DNA"/>
</dbReference>
<accession>A0A830EUK3</accession>
<organism evidence="3 4">
    <name type="scientific">Halarchaeum grantii</name>
    <dbReference type="NCBI Taxonomy" id="1193105"/>
    <lineage>
        <taxon>Archaea</taxon>
        <taxon>Methanobacteriati</taxon>
        <taxon>Methanobacteriota</taxon>
        <taxon>Stenosarchaea group</taxon>
        <taxon>Halobacteria</taxon>
        <taxon>Halobacteriales</taxon>
        <taxon>Halobacteriaceae</taxon>
    </lineage>
</organism>
<feature type="compositionally biased region" description="Basic and acidic residues" evidence="1">
    <location>
        <begin position="542"/>
        <end position="551"/>
    </location>
</feature>
<dbReference type="AlphaFoldDB" id="A0A830EUK3"/>
<keyword evidence="2" id="KW-1133">Transmembrane helix</keyword>
<comment type="caution">
    <text evidence="3">The sequence shown here is derived from an EMBL/GenBank/DDBJ whole genome shotgun (WGS) entry which is preliminary data.</text>
</comment>
<keyword evidence="2" id="KW-0812">Transmembrane</keyword>
<evidence type="ECO:0000256" key="1">
    <source>
        <dbReference type="SAM" id="MobiDB-lite"/>
    </source>
</evidence>